<dbReference type="SMART" id="SM00579">
    <property type="entry name" value="FBD"/>
    <property type="match status" value="1"/>
</dbReference>
<dbReference type="InterPro" id="IPR006566">
    <property type="entry name" value="FBD"/>
</dbReference>
<organism evidence="3 4">
    <name type="scientific">Aristolochia fimbriata</name>
    <name type="common">White veined hardy Dutchman's pipe vine</name>
    <dbReference type="NCBI Taxonomy" id="158543"/>
    <lineage>
        <taxon>Eukaryota</taxon>
        <taxon>Viridiplantae</taxon>
        <taxon>Streptophyta</taxon>
        <taxon>Embryophyta</taxon>
        <taxon>Tracheophyta</taxon>
        <taxon>Spermatophyta</taxon>
        <taxon>Magnoliopsida</taxon>
        <taxon>Magnoliidae</taxon>
        <taxon>Piperales</taxon>
        <taxon>Aristolochiaceae</taxon>
        <taxon>Aristolochia</taxon>
    </lineage>
</organism>
<dbReference type="AlphaFoldDB" id="A0AAV7EHT3"/>
<dbReference type="SUPFAM" id="SSF81383">
    <property type="entry name" value="F-box domain"/>
    <property type="match status" value="1"/>
</dbReference>
<dbReference type="EMBL" id="JAINDJ010000005">
    <property type="protein sequence ID" value="KAG9447996.1"/>
    <property type="molecule type" value="Genomic_DNA"/>
</dbReference>
<dbReference type="Pfam" id="PF23622">
    <property type="entry name" value="LRR_At1g61320_AtMIF1"/>
    <property type="match status" value="1"/>
</dbReference>
<evidence type="ECO:0000313" key="4">
    <source>
        <dbReference type="Proteomes" id="UP000825729"/>
    </source>
</evidence>
<dbReference type="PANTHER" id="PTHR34145:SF68">
    <property type="entry name" value="FBD DOMAIN-CONTAINING PROTEIN"/>
    <property type="match status" value="1"/>
</dbReference>
<dbReference type="SUPFAM" id="SSF52047">
    <property type="entry name" value="RNI-like"/>
    <property type="match status" value="1"/>
</dbReference>
<dbReference type="Proteomes" id="UP000825729">
    <property type="component" value="Unassembled WGS sequence"/>
</dbReference>
<evidence type="ECO:0000256" key="1">
    <source>
        <dbReference type="SAM" id="MobiDB-lite"/>
    </source>
</evidence>
<protein>
    <recommendedName>
        <fullName evidence="2">FBD domain-containing protein</fullName>
    </recommendedName>
</protein>
<dbReference type="InterPro" id="IPR036047">
    <property type="entry name" value="F-box-like_dom_sf"/>
</dbReference>
<dbReference type="InterPro" id="IPR001810">
    <property type="entry name" value="F-box_dom"/>
</dbReference>
<sequence length="486" mass="55015">MGDYSEIKRSTEGDDVQGSQSKRQKQGDEEEEQSFLTPSPFESIPSHIIPSILTHLPVDEAARTSALSHKWKDSWTWIRDLNLNLGGEKNCCLTAKQVDHILSSHRGETISTFRVALCVEHHSAPDVNRWVKFAERKGVHRLALLNCRRHRDQYNRLLRKFAVGCESLTALELSRCELGGISSFQESKNLKTLKLQNVALKPDTLECIVTKCLSLESLLLRECSGKLPARVRICSPSNLRMLELTKFGGFVPPMEIRAKSLRVLVTDMVEKIEKIDSPDLEILSSGHVCFEDTPHRRYEPPDVDDNDNDDPIRRLMLSSPTDAEFLGHYFGLHGESPVESETHEFDKLQGLFINLDLDPVLQNILLAIVLRKCTHLRELDIKLVQGCSSSSGRWVDMANYWETKVSPDSIAQRLKKTRLRGFTGKDLQLGFAKFLITKAPVLGKLRIRFRKNIPEEFVEAISAELLSLPRASLDLSIEIDSHSCLK</sequence>
<gene>
    <name evidence="3" type="ORF">H6P81_014124</name>
</gene>
<dbReference type="Gene3D" id="3.80.10.10">
    <property type="entry name" value="Ribonuclease Inhibitor"/>
    <property type="match status" value="1"/>
</dbReference>
<feature type="domain" description="FBD" evidence="2">
    <location>
        <begin position="408"/>
        <end position="480"/>
    </location>
</feature>
<comment type="caution">
    <text evidence="3">The sequence shown here is derived from an EMBL/GenBank/DDBJ whole genome shotgun (WGS) entry which is preliminary data.</text>
</comment>
<dbReference type="InterPro" id="IPR053772">
    <property type="entry name" value="At1g61320/At1g61330-like"/>
</dbReference>
<proteinExistence type="predicted"/>
<keyword evidence="4" id="KW-1185">Reference proteome</keyword>
<dbReference type="Pfam" id="PF00646">
    <property type="entry name" value="F-box"/>
    <property type="match status" value="1"/>
</dbReference>
<feature type="region of interest" description="Disordered" evidence="1">
    <location>
        <begin position="1"/>
        <end position="43"/>
    </location>
</feature>
<dbReference type="PANTHER" id="PTHR34145">
    <property type="entry name" value="OS02G0105600 PROTEIN"/>
    <property type="match status" value="1"/>
</dbReference>
<feature type="compositionally biased region" description="Basic and acidic residues" evidence="1">
    <location>
        <begin position="1"/>
        <end position="12"/>
    </location>
</feature>
<dbReference type="InterPro" id="IPR055357">
    <property type="entry name" value="LRR_At1g61320_AtMIF1"/>
</dbReference>
<evidence type="ECO:0000313" key="3">
    <source>
        <dbReference type="EMBL" id="KAG9447996.1"/>
    </source>
</evidence>
<dbReference type="InterPro" id="IPR032675">
    <property type="entry name" value="LRR_dom_sf"/>
</dbReference>
<evidence type="ECO:0000259" key="2">
    <source>
        <dbReference type="SMART" id="SM00579"/>
    </source>
</evidence>
<reference evidence="3 4" key="1">
    <citation type="submission" date="2021-07" db="EMBL/GenBank/DDBJ databases">
        <title>The Aristolochia fimbriata genome: insights into angiosperm evolution, floral development and chemical biosynthesis.</title>
        <authorList>
            <person name="Jiao Y."/>
        </authorList>
    </citation>
    <scope>NUCLEOTIDE SEQUENCE [LARGE SCALE GENOMIC DNA]</scope>
    <source>
        <strain evidence="3">IBCAS-2021</strain>
        <tissue evidence="3">Leaf</tissue>
    </source>
</reference>
<name>A0AAV7EHT3_ARIFI</name>
<accession>A0AAV7EHT3</accession>